<sequence>MSDIVYVNGDYVPADQAKVSIFDRGFLFGDGIYEVIPVVNSHLVDKQYFLERLESSLGKMQLQWPCTPQQYI</sequence>
<dbReference type="GO" id="GO:0008483">
    <property type="term" value="F:transaminase activity"/>
    <property type="evidence" value="ECO:0007669"/>
    <property type="project" value="UniProtKB-KW"/>
</dbReference>
<dbReference type="SUPFAM" id="SSF56752">
    <property type="entry name" value="D-aminoacid aminotransferase-like PLP-dependent enzymes"/>
    <property type="match status" value="1"/>
</dbReference>
<keyword evidence="1" id="KW-0808">Transferase</keyword>
<feature type="non-terminal residue" evidence="1">
    <location>
        <position position="72"/>
    </location>
</feature>
<organism evidence="1 2">
    <name type="scientific">SAR86 cluster bacterium</name>
    <dbReference type="NCBI Taxonomy" id="2030880"/>
    <lineage>
        <taxon>Bacteria</taxon>
        <taxon>Pseudomonadati</taxon>
        <taxon>Pseudomonadota</taxon>
        <taxon>Gammaproteobacteria</taxon>
        <taxon>SAR86 cluster</taxon>
    </lineage>
</organism>
<evidence type="ECO:0000313" key="1">
    <source>
        <dbReference type="EMBL" id="PCH62994.1"/>
    </source>
</evidence>
<name>A0A2A4MTE3_9GAMM</name>
<dbReference type="InterPro" id="IPR043131">
    <property type="entry name" value="BCAT-like_N"/>
</dbReference>
<dbReference type="EMBL" id="NVQR01000029">
    <property type="protein sequence ID" value="PCH62994.1"/>
    <property type="molecule type" value="Genomic_DNA"/>
</dbReference>
<accession>A0A2A4MTE3</accession>
<keyword evidence="1" id="KW-0032">Aminotransferase</keyword>
<protein>
    <submittedName>
        <fullName evidence="1">D-amino acid aminotransferase</fullName>
    </submittedName>
</protein>
<dbReference type="AlphaFoldDB" id="A0A2A4MTE3"/>
<dbReference type="Gene3D" id="3.30.470.10">
    <property type="match status" value="1"/>
</dbReference>
<comment type="caution">
    <text evidence="1">The sequence shown here is derived from an EMBL/GenBank/DDBJ whole genome shotgun (WGS) entry which is preliminary data.</text>
</comment>
<dbReference type="InterPro" id="IPR036038">
    <property type="entry name" value="Aminotransferase-like"/>
</dbReference>
<evidence type="ECO:0000313" key="2">
    <source>
        <dbReference type="Proteomes" id="UP000218172"/>
    </source>
</evidence>
<gene>
    <name evidence="1" type="ORF">COC19_01990</name>
</gene>
<proteinExistence type="predicted"/>
<reference evidence="2" key="1">
    <citation type="submission" date="2017-08" db="EMBL/GenBank/DDBJ databases">
        <title>A dynamic microbial community with high functional redundancy inhabits the cold, oxic subseafloor aquifer.</title>
        <authorList>
            <person name="Tully B.J."/>
            <person name="Wheat C.G."/>
            <person name="Glazer B.T."/>
            <person name="Huber J.A."/>
        </authorList>
    </citation>
    <scope>NUCLEOTIDE SEQUENCE [LARGE SCALE GENOMIC DNA]</scope>
</reference>
<dbReference type="Proteomes" id="UP000218172">
    <property type="component" value="Unassembled WGS sequence"/>
</dbReference>